<dbReference type="InterPro" id="IPR005801">
    <property type="entry name" value="ADC_synthase"/>
</dbReference>
<sequence length="61" mass="6446">MDAYGDGEWAVAIRSALLAGSQAFLFAGCGIVADSDPQSEYEETNVKMAPMLSALGVMHHD</sequence>
<reference evidence="2 3" key="1">
    <citation type="submission" date="2016-01" db="EMBL/GenBank/DDBJ databases">
        <title>Draft Genome Sequences of Seven Thermophilic Sporeformers Isolated from Foods.</title>
        <authorList>
            <person name="Berendsen E.M."/>
            <person name="Wells-Bennik M.H."/>
            <person name="Krawcyk A.O."/>
            <person name="De Jong A."/>
            <person name="Holsappel S."/>
            <person name="Eijlander R.T."/>
            <person name="Kuipers O.P."/>
        </authorList>
    </citation>
    <scope>NUCLEOTIDE SEQUENCE [LARGE SCALE GENOMIC DNA]</scope>
    <source>
        <strain evidence="2 3">B4109</strain>
    </source>
</reference>
<dbReference type="EC" id="5.4.4.2" evidence="2"/>
<organism evidence="2 3">
    <name type="scientific">Geobacillus stearothermophilus</name>
    <name type="common">Bacillus stearothermophilus</name>
    <dbReference type="NCBI Taxonomy" id="1422"/>
    <lineage>
        <taxon>Bacteria</taxon>
        <taxon>Bacillati</taxon>
        <taxon>Bacillota</taxon>
        <taxon>Bacilli</taxon>
        <taxon>Bacillales</taxon>
        <taxon>Anoxybacillaceae</taxon>
        <taxon>Geobacillus</taxon>
    </lineage>
</organism>
<protein>
    <submittedName>
        <fullName evidence="2">Menaquinone-specific isochorismate synthase</fullName>
        <ecNumber evidence="2">5.4.4.2</ecNumber>
    </submittedName>
</protein>
<dbReference type="GO" id="GO:0009697">
    <property type="term" value="P:salicylic acid biosynthetic process"/>
    <property type="evidence" value="ECO:0007669"/>
    <property type="project" value="TreeGrafter"/>
</dbReference>
<dbReference type="PANTHER" id="PTHR42839">
    <property type="entry name" value="ISOCHORISMATE SYNTHASE ENTC"/>
    <property type="match status" value="1"/>
</dbReference>
<name>A0A150MAP3_GEOSE</name>
<dbReference type="GO" id="GO:0008909">
    <property type="term" value="F:isochorismate synthase activity"/>
    <property type="evidence" value="ECO:0007669"/>
    <property type="project" value="UniProtKB-EC"/>
</dbReference>
<keyword evidence="2" id="KW-0413">Isomerase</keyword>
<dbReference type="Gene3D" id="3.60.120.10">
    <property type="entry name" value="Anthranilate synthase"/>
    <property type="match status" value="1"/>
</dbReference>
<dbReference type="Proteomes" id="UP000075424">
    <property type="component" value="Unassembled WGS sequence"/>
</dbReference>
<comment type="caution">
    <text evidence="2">The sequence shown here is derived from an EMBL/GenBank/DDBJ whole genome shotgun (WGS) entry which is preliminary data.</text>
</comment>
<evidence type="ECO:0000259" key="1">
    <source>
        <dbReference type="Pfam" id="PF00425"/>
    </source>
</evidence>
<evidence type="ECO:0000313" key="2">
    <source>
        <dbReference type="EMBL" id="KYD21506.1"/>
    </source>
</evidence>
<dbReference type="EMBL" id="LQYV01000133">
    <property type="protein sequence ID" value="KYD21506.1"/>
    <property type="molecule type" value="Genomic_DNA"/>
</dbReference>
<dbReference type="Pfam" id="PF00425">
    <property type="entry name" value="Chorismate_bind"/>
    <property type="match status" value="1"/>
</dbReference>
<dbReference type="PANTHER" id="PTHR42839:SF1">
    <property type="entry name" value="ISOCHORISMATE SYNTHASE MENF"/>
    <property type="match status" value="1"/>
</dbReference>
<evidence type="ECO:0000313" key="3">
    <source>
        <dbReference type="Proteomes" id="UP000075424"/>
    </source>
</evidence>
<dbReference type="InterPro" id="IPR015890">
    <property type="entry name" value="Chorismate_C"/>
</dbReference>
<dbReference type="SUPFAM" id="SSF56322">
    <property type="entry name" value="ADC synthase"/>
    <property type="match status" value="1"/>
</dbReference>
<feature type="domain" description="Chorismate-utilising enzyme C-terminal" evidence="1">
    <location>
        <begin position="2"/>
        <end position="47"/>
    </location>
</feature>
<accession>A0A150MAP3</accession>
<proteinExistence type="predicted"/>
<dbReference type="AlphaFoldDB" id="A0A150MAP3"/>
<gene>
    <name evidence="2" type="ORF">B4109_2453</name>
</gene>